<evidence type="ECO:0000256" key="6">
    <source>
        <dbReference type="ARBA" id="ARBA00022695"/>
    </source>
</evidence>
<feature type="domain" description="DNA-directed RNA polymerase subunit 2 hybrid-binding" evidence="10">
    <location>
        <begin position="707"/>
        <end position="751"/>
    </location>
</feature>
<keyword evidence="5" id="KW-0808">Transferase</keyword>
<dbReference type="InterPro" id="IPR007645">
    <property type="entry name" value="RNA_pol_Rpb2_3"/>
</dbReference>
<dbReference type="Proteomes" id="UP000225706">
    <property type="component" value="Unassembled WGS sequence"/>
</dbReference>
<protein>
    <recommendedName>
        <fullName evidence="3">DNA-directed RNA polymerase</fullName>
        <ecNumber evidence="3">2.7.7.6</ecNumber>
    </recommendedName>
</protein>
<dbReference type="OrthoDB" id="5978936at2759"/>
<keyword evidence="16" id="KW-1185">Reference proteome</keyword>
<dbReference type="Gene3D" id="2.40.50.150">
    <property type="match status" value="1"/>
</dbReference>
<dbReference type="PROSITE" id="PS00330">
    <property type="entry name" value="HEMOLYSIN_CALCIUM"/>
    <property type="match status" value="3"/>
</dbReference>
<evidence type="ECO:0000259" key="11">
    <source>
        <dbReference type="Pfam" id="PF04561"/>
    </source>
</evidence>
<dbReference type="InterPro" id="IPR037034">
    <property type="entry name" value="RNA_pol_Rpb2_2_sf"/>
</dbReference>
<dbReference type="InterPro" id="IPR007642">
    <property type="entry name" value="RNA_pol_Rpb2_2"/>
</dbReference>
<dbReference type="EMBL" id="LSMT01000014">
    <property type="protein sequence ID" value="PFX33258.1"/>
    <property type="molecule type" value="Genomic_DNA"/>
</dbReference>
<dbReference type="InterPro" id="IPR014724">
    <property type="entry name" value="RNA_pol_RPB2_OB-fold"/>
</dbReference>
<evidence type="ECO:0000256" key="5">
    <source>
        <dbReference type="ARBA" id="ARBA00022679"/>
    </source>
</evidence>
<dbReference type="GO" id="GO:0003899">
    <property type="term" value="F:DNA-directed RNA polymerase activity"/>
    <property type="evidence" value="ECO:0007669"/>
    <property type="project" value="UniProtKB-EC"/>
</dbReference>
<dbReference type="InterPro" id="IPR018511">
    <property type="entry name" value="Hemolysin-typ_Ca-bd_CS"/>
</dbReference>
<dbReference type="STRING" id="50429.A0A2B4SXH4"/>
<evidence type="ECO:0000259" key="13">
    <source>
        <dbReference type="Pfam" id="PF04565"/>
    </source>
</evidence>
<dbReference type="FunFam" id="3.90.1100.10:FF:000008">
    <property type="entry name" value="DNA-directed RNA polymerase subunit beta"/>
    <property type="match status" value="1"/>
</dbReference>
<dbReference type="EC" id="2.7.7.6" evidence="3"/>
<dbReference type="GO" id="GO:0005634">
    <property type="term" value="C:nucleus"/>
    <property type="evidence" value="ECO:0007669"/>
    <property type="project" value="UniProtKB-SubCell"/>
</dbReference>
<feature type="domain" description="DNA-directed RNA polymerase I subunit RPA2" evidence="14">
    <location>
        <begin position="564"/>
        <end position="622"/>
    </location>
</feature>
<dbReference type="SUPFAM" id="SSF51120">
    <property type="entry name" value="beta-Roll"/>
    <property type="match status" value="2"/>
</dbReference>
<comment type="catalytic activity">
    <reaction evidence="9">
        <text>RNA(n) + a ribonucleoside 5'-triphosphate = RNA(n+1) + diphosphate</text>
        <dbReference type="Rhea" id="RHEA:21248"/>
        <dbReference type="Rhea" id="RHEA-COMP:14527"/>
        <dbReference type="Rhea" id="RHEA-COMP:17342"/>
        <dbReference type="ChEBI" id="CHEBI:33019"/>
        <dbReference type="ChEBI" id="CHEBI:61557"/>
        <dbReference type="ChEBI" id="CHEBI:140395"/>
        <dbReference type="EC" id="2.7.7.6"/>
    </reaction>
    <physiologicalReaction direction="left-to-right" evidence="9">
        <dbReference type="Rhea" id="RHEA:21249"/>
    </physiologicalReaction>
</comment>
<evidence type="ECO:0000256" key="3">
    <source>
        <dbReference type="ARBA" id="ARBA00012418"/>
    </source>
</evidence>
<evidence type="ECO:0000259" key="12">
    <source>
        <dbReference type="Pfam" id="PF04563"/>
    </source>
</evidence>
<dbReference type="Pfam" id="PF06883">
    <property type="entry name" value="RNA_pol_Rpa2_4"/>
    <property type="match status" value="1"/>
</dbReference>
<keyword evidence="6" id="KW-0548">Nucleotidyltransferase</keyword>
<evidence type="ECO:0000256" key="7">
    <source>
        <dbReference type="ARBA" id="ARBA00023163"/>
    </source>
</evidence>
<dbReference type="Pfam" id="PF00353">
    <property type="entry name" value="HemolysinCabind"/>
    <property type="match status" value="2"/>
</dbReference>
<evidence type="ECO:0000256" key="9">
    <source>
        <dbReference type="ARBA" id="ARBA00047768"/>
    </source>
</evidence>
<organism evidence="15 16">
    <name type="scientific">Stylophora pistillata</name>
    <name type="common">Smooth cauliflower coral</name>
    <dbReference type="NCBI Taxonomy" id="50429"/>
    <lineage>
        <taxon>Eukaryota</taxon>
        <taxon>Metazoa</taxon>
        <taxon>Cnidaria</taxon>
        <taxon>Anthozoa</taxon>
        <taxon>Hexacorallia</taxon>
        <taxon>Scleractinia</taxon>
        <taxon>Astrocoeniina</taxon>
        <taxon>Pocilloporidae</taxon>
        <taxon>Stylophora</taxon>
    </lineage>
</organism>
<evidence type="ECO:0000256" key="4">
    <source>
        <dbReference type="ARBA" id="ARBA00022478"/>
    </source>
</evidence>
<evidence type="ECO:0000259" key="14">
    <source>
        <dbReference type="Pfam" id="PF06883"/>
    </source>
</evidence>
<dbReference type="InterPro" id="IPR037033">
    <property type="entry name" value="DNA-dir_RNAP_su2_hyb_sf"/>
</dbReference>
<name>A0A2B4SXH4_STYPI</name>
<keyword evidence="8" id="KW-0539">Nucleus</keyword>
<dbReference type="Pfam" id="PF04565">
    <property type="entry name" value="RNA_pol_Rpb2_3"/>
    <property type="match status" value="1"/>
</dbReference>
<dbReference type="InterPro" id="IPR007644">
    <property type="entry name" value="RNA_pol_bsu_protrusion"/>
</dbReference>
<dbReference type="FunFam" id="3.90.1100.10:FF:000016">
    <property type="entry name" value="DNA-directed RNA polymerase subunit beta"/>
    <property type="match status" value="1"/>
</dbReference>
<evidence type="ECO:0000256" key="8">
    <source>
        <dbReference type="ARBA" id="ARBA00023242"/>
    </source>
</evidence>
<comment type="subcellular location">
    <subcellularLocation>
        <location evidence="1">Nucleus</location>
    </subcellularLocation>
</comment>
<comment type="caution">
    <text evidence="15">The sequence shown here is derived from an EMBL/GenBank/DDBJ whole genome shotgun (WGS) entry which is preliminary data.</text>
</comment>
<feature type="domain" description="RNA polymerase beta subunit protrusion" evidence="12">
    <location>
        <begin position="35"/>
        <end position="426"/>
    </location>
</feature>
<dbReference type="Pfam" id="PF00562">
    <property type="entry name" value="RNA_pol_Rpb2_6"/>
    <property type="match status" value="1"/>
</dbReference>
<dbReference type="GO" id="GO:0005509">
    <property type="term" value="F:calcium ion binding"/>
    <property type="evidence" value="ECO:0007669"/>
    <property type="project" value="InterPro"/>
</dbReference>
<dbReference type="Pfam" id="PF04561">
    <property type="entry name" value="RNA_pol_Rpb2_2"/>
    <property type="match status" value="1"/>
</dbReference>
<feature type="domain" description="RNA polymerase Rpb2" evidence="13">
    <location>
        <begin position="456"/>
        <end position="521"/>
    </location>
</feature>
<dbReference type="Gene3D" id="2.150.10.10">
    <property type="entry name" value="Serralysin-like metalloprotease, C-terminal"/>
    <property type="match status" value="2"/>
</dbReference>
<dbReference type="GO" id="GO:0006351">
    <property type="term" value="P:DNA-templated transcription"/>
    <property type="evidence" value="ECO:0007669"/>
    <property type="project" value="InterPro"/>
</dbReference>
<dbReference type="GO" id="GO:0000428">
    <property type="term" value="C:DNA-directed RNA polymerase complex"/>
    <property type="evidence" value="ECO:0007669"/>
    <property type="project" value="UniProtKB-KW"/>
</dbReference>
<keyword evidence="7" id="KW-0804">Transcription</keyword>
<evidence type="ECO:0000313" key="15">
    <source>
        <dbReference type="EMBL" id="PFX33258.1"/>
    </source>
</evidence>
<keyword evidence="4 15" id="KW-0240">DNA-directed RNA polymerase</keyword>
<dbReference type="SUPFAM" id="SSF64484">
    <property type="entry name" value="beta and beta-prime subunits of DNA dependent RNA-polymerase"/>
    <property type="match status" value="2"/>
</dbReference>
<dbReference type="InterPro" id="IPR011049">
    <property type="entry name" value="Serralysin-like_metalloprot_C"/>
</dbReference>
<dbReference type="InterPro" id="IPR009674">
    <property type="entry name" value="Rpa2_dom_4"/>
</dbReference>
<dbReference type="InterPro" id="IPR015712">
    <property type="entry name" value="DNA-dir_RNA_pol_su2"/>
</dbReference>
<dbReference type="PANTHER" id="PTHR20856">
    <property type="entry name" value="DNA-DIRECTED RNA POLYMERASE I SUBUNIT 2"/>
    <property type="match status" value="1"/>
</dbReference>
<evidence type="ECO:0000256" key="1">
    <source>
        <dbReference type="ARBA" id="ARBA00004123"/>
    </source>
</evidence>
<dbReference type="Pfam" id="PF04563">
    <property type="entry name" value="RNA_pol_Rpb2_1"/>
    <property type="match status" value="1"/>
</dbReference>
<reference evidence="16" key="1">
    <citation type="journal article" date="2017" name="bioRxiv">
        <title>Comparative analysis of the genomes of Stylophora pistillata and Acropora digitifera provides evidence for extensive differences between species of corals.</title>
        <authorList>
            <person name="Voolstra C.R."/>
            <person name="Li Y."/>
            <person name="Liew Y.J."/>
            <person name="Baumgarten S."/>
            <person name="Zoccola D."/>
            <person name="Flot J.-F."/>
            <person name="Tambutte S."/>
            <person name="Allemand D."/>
            <person name="Aranda M."/>
        </authorList>
    </citation>
    <scope>NUCLEOTIDE SEQUENCE [LARGE SCALE GENOMIC DNA]</scope>
</reference>
<accession>A0A2B4SXH4</accession>
<dbReference type="InterPro" id="IPR001343">
    <property type="entry name" value="Hemolysn_Ca-bd"/>
</dbReference>
<sequence length="2555" mass="285612">MATVQDQNSAVPNLKNLNSGNFGKLSKQQNEILQGLVNPHIQSFNFMLEEGLSLAAQAIHPQEFLLADGQRATIYFTDASVGVPTVSENNLHASQMKLFPSECRERGITYKAKLQVTLQWKINNKLQGSVSKVIASIPMMVKSKNCSLAKLSPQELVHKHEEAEEAGGYFIVNGLEKLVRMLILPRRNFPLAVQRPTWKGKGAMYTEYGVQMRSVRKDHSAASMILHYLSDGSIMVAITLEKEVFYVPLVFILKALVKTTDQQIYHHLVAGEEENSFLKDCIATMLRSAQSEGATTQQKILKFIGERFRIARRFPDWYSDEAVAQYVLQNCVCVHLNGDVDKFNLLIFMARKLYAFAFEKCAKETSDNPMMQEVLLGGHLYLMILKEKLESWLYNVRFTIEKDMTKKQSYSLNTASLLQAMSRSTNISHQMEYFLATGNLVSRTGLAVMQSSGFTVVAERLNFYRFLSHFRCVHRGAFFAQMRTTSVRKLLPEAWGFLCPVHTPDGAPCGLLNHLAASCQVVNDVPQTSHLPRLLCSLGMTLIDAPATADMKSCYMVVLDGRVIGRVDMDLAPSLANRLRMLKVLGQEEIPQMLEICLVPITKAASQYPGLYIFSTPARFMRPVLNLAANKVEMIGTFEQVYMNIAVVREEAYEVETTHLELKPGSMLSAIASLTPFSDFNQSPRNMYQCQETTHLELKPGSMLSAIASLTPFSDFNQSPRNMYQCQMGKQTMGTPVQALKYRSDNKLYRIQGGESTSLERLTSMKLAFISGRRWNRSTSGRWTRPCGSVCLQQGHSIEQPCQIQSCRQWLCILARQQGNDSPPFSRQIGQAPDWKRKESTVSDEQGLENVKLGSRDYKMSHQATLWRATWLLFTMFAVFSRAVAFKNISVHHDETDESDKIGELLGTSFQAKWFTGLSNNMLSDISFAWRKQGIRFDPIAIIQSISDLLKKESEAQGKPLNDCFYESLTDLERDPDFIQLLNEFNEGINNERNIMTIGSNLPELQKDDNPIKDVGLRGEVITGESSDAENDLIRYSNYISGAGSTFGGFMSGFPGDAQSLVTDMMDSMNYKVNALEFRLKRDAKLEALRKLDMEIVVENTIETDSDLRAKRVGMKDVQDIVVDESFDNIKKVSGASNQQKLTQQNFNTQKKISQMKVRESAKKYARKFMKKVGSGIETSTTAFTFAQGGVDVAGGSDMIDKAEELRNSGAISEDEYDTMMRNGQLRVAQGSFGLANGVKNVGEFVGKRLQKTIVDKGSKAGLKLLKQAQRFAPVIGGMISMGTTATSIAKNAIAANDAMMQGNAGKAAMYGVMAAIDVITLILDGASLVTDFVFPPLSPIIDLVSTVLQVVNTVLGFFADLIDFRSTKQRVTDEFNAYINSDAFKNYVDDMAQTYKKRGFDVFTYIVDAEVAGIEADTKTLREVSKNINKCLTDKAKEDFNNPQHRIALLDATSFGKTLKGRLNNDEIIAGFGPDEIFGDEGDDMLFGRGGDDTIYGGPGNDYLNGGTGRDVLLGGTGDDMINCEPAVDLKCEGGEGDDTLELSGESLIYDDKYWKAPYITMGKQWEMNPSKVSAVKGIYLDMRHAKGDTKQGLSGISLGSLFQGWPDGFDESIHKAAIPQNSELHSLFSQFYVFLPFVPLDNWREKLRNKQMWFLADSDMAKIFFDGSSMYVAYGSGKDTMLVSDYQNVLQNLDTSFAVYKKDRLQYTDGEKIKALLTFAFKRSFLSDKFEKVAGSPPADLLSPSNYIPTTIIGDNEHNVIDLSYGLGDVVYTNKGDNVVSVGTTMPEHQVKVDGFPDGGFKWAKYIVGGSGENTLIVQFMKTPESCPGGLQQFYQNWALLDLDVKLNSEKNVGIMEPHLIYAKNIKTVEVHRPPSGCHSLVSFSAKYYSGASRFILDETSLFEGPDESERDVIVLLRSLKKTYKITFGVDVMNTISFKYYSDSEYKVTKIEIGTGSGSDFGGIYTSEGPGIIMENARNVIGTPSCKEIIGNDKANLLMAVGGETTIDAKDGDDTLVSGRGRHILNGGKGADTYVIHGPQVKDVLTISVIMGDDGETIRCRTTIFGEWKPSEKRLEIDLLQDDHGDIVLASVEVITAEGDENKNLGSLKIDNTKRKLIFEPGNNFNDLERNRAKVIRVSFTTKGSTATIKEDDYGNVLRFETIESFDELKVTIKNDELVFKDSSDNIVFIDQNWKRLEHKTNLLDHILDFGQRFPAILFRKSDGEFERKSTKETVQFIYEQLRHIESELGQDYDSYIDSTELSSDMGNEIYVGNGENIVLAKTKGKTYRLGEMSSKSIIFANNFVEGSGKVIVKVADRFSLVRINTVVVGVGSGEVVELQRMHHNIIITGVNPDEVHFYKCGSANMNRRICAKDSKQQEFLILNGGYCQKLIFKKAEKVTIIMNCDIYLDTKTDKDGRLPSWPIIVSYGAKKEYKLTLPIKRDESRVDIWPHPDGNVIRVYFKNKRPWPDAYWSLSYLAIPTETPMPKEIDTRMLVNAMKSRFKGGIEFSDKEHINKDGICQLIVDLLKKHPPSKFTLTNQNLECQKSENENE</sequence>
<dbReference type="Gene3D" id="2.40.270.10">
    <property type="entry name" value="DNA-directed RNA polymerase, subunit 2, domain 6"/>
    <property type="match status" value="2"/>
</dbReference>
<gene>
    <name evidence="15" type="primary">POLR1B</name>
    <name evidence="15" type="ORF">AWC38_SpisGene1867</name>
</gene>
<evidence type="ECO:0000313" key="16">
    <source>
        <dbReference type="Proteomes" id="UP000225706"/>
    </source>
</evidence>
<dbReference type="GO" id="GO:0032549">
    <property type="term" value="F:ribonucleoside binding"/>
    <property type="evidence" value="ECO:0007669"/>
    <property type="project" value="InterPro"/>
</dbReference>
<evidence type="ECO:0000256" key="2">
    <source>
        <dbReference type="ARBA" id="ARBA00006835"/>
    </source>
</evidence>
<dbReference type="Gene3D" id="3.90.1110.10">
    <property type="entry name" value="RNA polymerase Rpb2, domain 2"/>
    <property type="match status" value="1"/>
</dbReference>
<dbReference type="Gene3D" id="3.90.1100.10">
    <property type="match status" value="2"/>
</dbReference>
<dbReference type="PRINTS" id="PR00313">
    <property type="entry name" value="CABNDNGRPT"/>
</dbReference>
<dbReference type="InterPro" id="IPR007120">
    <property type="entry name" value="DNA-dir_RNAP_su2_dom"/>
</dbReference>
<evidence type="ECO:0000259" key="10">
    <source>
        <dbReference type="Pfam" id="PF00562"/>
    </source>
</evidence>
<comment type="similarity">
    <text evidence="2">Belongs to the RNA polymerase beta chain family.</text>
</comment>
<feature type="domain" description="RNA polymerase Rpb2" evidence="11">
    <location>
        <begin position="186"/>
        <end position="374"/>
    </location>
</feature>
<dbReference type="GO" id="GO:0003677">
    <property type="term" value="F:DNA binding"/>
    <property type="evidence" value="ECO:0007669"/>
    <property type="project" value="InterPro"/>
</dbReference>
<proteinExistence type="inferred from homology"/>